<feature type="transmembrane region" description="Helical" evidence="7">
    <location>
        <begin position="130"/>
        <end position="150"/>
    </location>
</feature>
<feature type="transmembrane region" description="Helical" evidence="7">
    <location>
        <begin position="7"/>
        <end position="26"/>
    </location>
</feature>
<comment type="subcellular location">
    <subcellularLocation>
        <location evidence="1">Cell membrane</location>
        <topology evidence="1">Multi-pass membrane protein</topology>
    </subcellularLocation>
</comment>
<feature type="transmembrane region" description="Helical" evidence="7">
    <location>
        <begin position="240"/>
        <end position="259"/>
    </location>
</feature>
<dbReference type="EMBL" id="JAJMLW010000001">
    <property type="protein sequence ID" value="MCI2241313.1"/>
    <property type="molecule type" value="Genomic_DNA"/>
</dbReference>
<evidence type="ECO:0000256" key="2">
    <source>
        <dbReference type="ARBA" id="ARBA00008929"/>
    </source>
</evidence>
<dbReference type="RefSeq" id="WP_242163356.1">
    <property type="nucleotide sequence ID" value="NZ_JAJMLW010000001.1"/>
</dbReference>
<keyword evidence="9" id="KW-1185">Reference proteome</keyword>
<evidence type="ECO:0000256" key="7">
    <source>
        <dbReference type="SAM" id="Phobius"/>
    </source>
</evidence>
<comment type="similarity">
    <text evidence="2">Belongs to the NrfD family.</text>
</comment>
<dbReference type="InterPro" id="IPR052049">
    <property type="entry name" value="Electron_transfer_protein"/>
</dbReference>
<gene>
    <name evidence="8" type="primary">nrfD</name>
    <name evidence="8" type="ORF">LPT13_02955</name>
</gene>
<accession>A0ABS9WEL7</accession>
<comment type="caution">
    <text evidence="8">The sequence shown here is derived from an EMBL/GenBank/DDBJ whole genome shotgun (WGS) entry which is preliminary data.</text>
</comment>
<evidence type="ECO:0000256" key="5">
    <source>
        <dbReference type="ARBA" id="ARBA00022989"/>
    </source>
</evidence>
<dbReference type="PANTHER" id="PTHR34856">
    <property type="entry name" value="PROTEIN NRFD"/>
    <property type="match status" value="1"/>
</dbReference>
<feature type="transmembrane region" description="Helical" evidence="7">
    <location>
        <begin position="162"/>
        <end position="186"/>
    </location>
</feature>
<dbReference type="InterPro" id="IPR005614">
    <property type="entry name" value="NrfD-like"/>
</dbReference>
<keyword evidence="3" id="KW-1003">Cell membrane</keyword>
<evidence type="ECO:0000256" key="1">
    <source>
        <dbReference type="ARBA" id="ARBA00004651"/>
    </source>
</evidence>
<evidence type="ECO:0000256" key="4">
    <source>
        <dbReference type="ARBA" id="ARBA00022692"/>
    </source>
</evidence>
<keyword evidence="5 7" id="KW-1133">Transmembrane helix</keyword>
<evidence type="ECO:0000313" key="9">
    <source>
        <dbReference type="Proteomes" id="UP001430755"/>
    </source>
</evidence>
<sequence>MLGDLSVWYLFLAGAGAGALVAAAVLEQLTPLGARYAVPGLAGAAPAPARRVLAAPTAHRSGAWRPRPRRLAPAGALIAPAVPREALRPFLGPAYGAGLIAVLLGMACLLADLGRPDRLIVLLTSPTPSYIAVGAYLLGALVLCALAPVAQWALGMAPPRGLAAAARVGCVAAGIAVMAYTGLFLASLQAIAFWHSPWLPALFVASAASSGLGLLTGAVALGPAPDAFQSTLGRVRRADAAAIVVEAALLAALIADALVSGDAARASAAQLVGGALAPSFWLLVVGLGLIAPLAAELAVADPTPRAQLAVAACLLAGGLALRWCVVQAATAPDVAAFVAAALGMG</sequence>
<dbReference type="PANTHER" id="PTHR34856:SF2">
    <property type="entry name" value="PROTEIN NRFD"/>
    <property type="match status" value="1"/>
</dbReference>
<dbReference type="Pfam" id="PF03916">
    <property type="entry name" value="NrfD"/>
    <property type="match status" value="1"/>
</dbReference>
<protein>
    <submittedName>
        <fullName evidence="8">Polysulfide reductase NrfD</fullName>
    </submittedName>
</protein>
<feature type="transmembrane region" description="Helical" evidence="7">
    <location>
        <begin position="90"/>
        <end position="110"/>
    </location>
</feature>
<dbReference type="Gene3D" id="1.20.1630.10">
    <property type="entry name" value="Formate dehydrogenase/DMSO reductase domain"/>
    <property type="match status" value="1"/>
</dbReference>
<feature type="transmembrane region" description="Helical" evidence="7">
    <location>
        <begin position="271"/>
        <end position="294"/>
    </location>
</feature>
<feature type="transmembrane region" description="Helical" evidence="7">
    <location>
        <begin position="198"/>
        <end position="220"/>
    </location>
</feature>
<reference evidence="8" key="1">
    <citation type="submission" date="2021-11" db="EMBL/GenBank/DDBJ databases">
        <title>A Novel Adlercreutzia Species, isolated from a Allomyrina dichotoma larva feces.</title>
        <authorList>
            <person name="Suh M.K."/>
        </authorList>
    </citation>
    <scope>NUCLEOTIDE SEQUENCE</scope>
    <source>
        <strain evidence="8">JBNU-10</strain>
    </source>
</reference>
<proteinExistence type="inferred from homology"/>
<keyword evidence="6 7" id="KW-0472">Membrane</keyword>
<keyword evidence="4 7" id="KW-0812">Transmembrane</keyword>
<evidence type="ECO:0000256" key="6">
    <source>
        <dbReference type="ARBA" id="ARBA00023136"/>
    </source>
</evidence>
<evidence type="ECO:0000256" key="3">
    <source>
        <dbReference type="ARBA" id="ARBA00022475"/>
    </source>
</evidence>
<dbReference type="Proteomes" id="UP001430755">
    <property type="component" value="Unassembled WGS sequence"/>
</dbReference>
<organism evidence="8 9">
    <name type="scientific">Adlercreutzia faecimuris</name>
    <dbReference type="NCBI Taxonomy" id="2897341"/>
    <lineage>
        <taxon>Bacteria</taxon>
        <taxon>Bacillati</taxon>
        <taxon>Actinomycetota</taxon>
        <taxon>Coriobacteriia</taxon>
        <taxon>Eggerthellales</taxon>
        <taxon>Eggerthellaceae</taxon>
        <taxon>Adlercreutzia</taxon>
    </lineage>
</organism>
<feature type="transmembrane region" description="Helical" evidence="7">
    <location>
        <begin position="306"/>
        <end position="325"/>
    </location>
</feature>
<name>A0ABS9WEL7_9ACTN</name>
<evidence type="ECO:0000313" key="8">
    <source>
        <dbReference type="EMBL" id="MCI2241313.1"/>
    </source>
</evidence>